<reference evidence="2" key="1">
    <citation type="submission" date="2022-11" db="EMBL/GenBank/DDBJ databases">
        <authorList>
            <person name="Graham C."/>
            <person name="Newman J.D."/>
        </authorList>
    </citation>
    <scope>NUCLEOTIDE SEQUENCE</scope>
    <source>
        <strain evidence="2">DSM 19486</strain>
    </source>
</reference>
<dbReference type="InterPro" id="IPR053169">
    <property type="entry name" value="MUG_Protein"/>
</dbReference>
<dbReference type="EMBL" id="JAPJUH010000003">
    <property type="protein sequence ID" value="MCX3265580.1"/>
    <property type="molecule type" value="Genomic_DNA"/>
</dbReference>
<keyword evidence="2" id="KW-0378">Hydrolase</keyword>
<protein>
    <submittedName>
        <fullName evidence="2">Glycoside hydrolase</fullName>
    </submittedName>
</protein>
<dbReference type="Pfam" id="PF03663">
    <property type="entry name" value="Glyco_hydro_76"/>
    <property type="match status" value="1"/>
</dbReference>
<dbReference type="PANTHER" id="PTHR47791:SF4">
    <property type="entry name" value="(PUTATIVE SECRETED PROTEIN)-RELATED"/>
    <property type="match status" value="1"/>
</dbReference>
<name>A0A9X3DE96_9SPHI</name>
<evidence type="ECO:0000313" key="2">
    <source>
        <dbReference type="EMBL" id="MCX3265580.1"/>
    </source>
</evidence>
<dbReference type="Gene3D" id="1.50.10.20">
    <property type="match status" value="1"/>
</dbReference>
<evidence type="ECO:0000313" key="3">
    <source>
        <dbReference type="Proteomes" id="UP001142592"/>
    </source>
</evidence>
<dbReference type="InterPro" id="IPR008928">
    <property type="entry name" value="6-hairpin_glycosidase_sf"/>
</dbReference>
<keyword evidence="1" id="KW-0732">Signal</keyword>
<dbReference type="Proteomes" id="UP001142592">
    <property type="component" value="Unassembled WGS sequence"/>
</dbReference>
<sequence length="358" mass="41880">MRSTLNFLLSLLLIFLFTDYALAQPAQTEYLKRIAIIEKNINQYFRVADKALYLETVGKHEKPYSYLWPLCALIQATNETEALGKPKMMEPVVSAINQYHTTEKPAPSYQSYIDKSSRFYDDNQWIAIAYLDAYQRNKDVNYLDKSKEIYKWLLTGYDKKAGGGIYWQEDKKTSKNTCSNGPNILISLQFYKITGDKKYLDTALLVYNWTNKMLRSSEGIFYDAIDIENLKVDSATYTYNTGTMLQANALLYQLTKEDKYLKEAKFIATNAERHFYKNNKLGDHYWFNVVLLRGYLELFKVEKDAKRLAFLIKDAERIWKDERDENNLLGKQKNKSLIMQAAMLEYYARLAKLNLTKL</sequence>
<dbReference type="AlphaFoldDB" id="A0A9X3DE96"/>
<feature type="chain" id="PRO_5040826398" evidence="1">
    <location>
        <begin position="24"/>
        <end position="358"/>
    </location>
</feature>
<dbReference type="GO" id="GO:0005975">
    <property type="term" value="P:carbohydrate metabolic process"/>
    <property type="evidence" value="ECO:0007669"/>
    <property type="project" value="InterPro"/>
</dbReference>
<proteinExistence type="predicted"/>
<dbReference type="RefSeq" id="WP_266269589.1">
    <property type="nucleotide sequence ID" value="NZ_JAPJUH010000003.1"/>
</dbReference>
<accession>A0A9X3DE96</accession>
<dbReference type="InterPro" id="IPR005198">
    <property type="entry name" value="Glyco_hydro_76"/>
</dbReference>
<dbReference type="PANTHER" id="PTHR47791">
    <property type="entry name" value="MEIOTICALLY UP-REGULATED GENE 191 PROTEIN"/>
    <property type="match status" value="1"/>
</dbReference>
<dbReference type="SUPFAM" id="SSF48208">
    <property type="entry name" value="Six-hairpin glycosidases"/>
    <property type="match status" value="1"/>
</dbReference>
<feature type="signal peptide" evidence="1">
    <location>
        <begin position="1"/>
        <end position="23"/>
    </location>
</feature>
<gene>
    <name evidence="2" type="ORF">OQZ29_12535</name>
</gene>
<dbReference type="GO" id="GO:0016787">
    <property type="term" value="F:hydrolase activity"/>
    <property type="evidence" value="ECO:0007669"/>
    <property type="project" value="UniProtKB-KW"/>
</dbReference>
<keyword evidence="3" id="KW-1185">Reference proteome</keyword>
<organism evidence="2 3">
    <name type="scientific">Pedobacter agri</name>
    <dbReference type="NCBI Taxonomy" id="454586"/>
    <lineage>
        <taxon>Bacteria</taxon>
        <taxon>Pseudomonadati</taxon>
        <taxon>Bacteroidota</taxon>
        <taxon>Sphingobacteriia</taxon>
        <taxon>Sphingobacteriales</taxon>
        <taxon>Sphingobacteriaceae</taxon>
        <taxon>Pedobacter</taxon>
    </lineage>
</organism>
<comment type="caution">
    <text evidence="2">The sequence shown here is derived from an EMBL/GenBank/DDBJ whole genome shotgun (WGS) entry which is preliminary data.</text>
</comment>
<evidence type="ECO:0000256" key="1">
    <source>
        <dbReference type="SAM" id="SignalP"/>
    </source>
</evidence>